<comment type="caution">
    <text evidence="1">The sequence shown here is derived from an EMBL/GenBank/DDBJ whole genome shotgun (WGS) entry which is preliminary data.</text>
</comment>
<accession>A0A834TSV7</accession>
<dbReference type="PANTHER" id="PTHR33116:SF86">
    <property type="entry name" value="REVERSE TRANSCRIPTASE DOMAIN-CONTAINING PROTEIN"/>
    <property type="match status" value="1"/>
</dbReference>
<dbReference type="AlphaFoldDB" id="A0A834TSV7"/>
<organism evidence="1 2">
    <name type="scientific">Senna tora</name>
    <dbReference type="NCBI Taxonomy" id="362788"/>
    <lineage>
        <taxon>Eukaryota</taxon>
        <taxon>Viridiplantae</taxon>
        <taxon>Streptophyta</taxon>
        <taxon>Embryophyta</taxon>
        <taxon>Tracheophyta</taxon>
        <taxon>Spermatophyta</taxon>
        <taxon>Magnoliopsida</taxon>
        <taxon>eudicotyledons</taxon>
        <taxon>Gunneridae</taxon>
        <taxon>Pentapetalae</taxon>
        <taxon>rosids</taxon>
        <taxon>fabids</taxon>
        <taxon>Fabales</taxon>
        <taxon>Fabaceae</taxon>
        <taxon>Caesalpinioideae</taxon>
        <taxon>Cassia clade</taxon>
        <taxon>Senna</taxon>
    </lineage>
</organism>
<proteinExistence type="predicted"/>
<dbReference type="OrthoDB" id="1740305at2759"/>
<reference evidence="1" key="1">
    <citation type="submission" date="2020-09" db="EMBL/GenBank/DDBJ databases">
        <title>Genome-Enabled Discovery of Anthraquinone Biosynthesis in Senna tora.</title>
        <authorList>
            <person name="Kang S.-H."/>
            <person name="Pandey R.P."/>
            <person name="Lee C.-M."/>
            <person name="Sim J.-S."/>
            <person name="Jeong J.-T."/>
            <person name="Choi B.-S."/>
            <person name="Jung M."/>
            <person name="Ginzburg D."/>
            <person name="Zhao K."/>
            <person name="Won S.Y."/>
            <person name="Oh T.-J."/>
            <person name="Yu Y."/>
            <person name="Kim N.-H."/>
            <person name="Lee O.R."/>
            <person name="Lee T.-H."/>
            <person name="Bashyal P."/>
            <person name="Kim T.-S."/>
            <person name="Lee W.-H."/>
            <person name="Kawkins C."/>
            <person name="Kim C.-K."/>
            <person name="Kim J.S."/>
            <person name="Ahn B.O."/>
            <person name="Rhee S.Y."/>
            <person name="Sohng J.K."/>
        </authorList>
    </citation>
    <scope>NUCLEOTIDE SEQUENCE</scope>
    <source>
        <tissue evidence="1">Leaf</tissue>
    </source>
</reference>
<dbReference type="Proteomes" id="UP000634136">
    <property type="component" value="Unassembled WGS sequence"/>
</dbReference>
<gene>
    <name evidence="1" type="ORF">G2W53_017480</name>
</gene>
<evidence type="ECO:0000313" key="1">
    <source>
        <dbReference type="EMBL" id="KAF7826316.1"/>
    </source>
</evidence>
<evidence type="ECO:0000313" key="2">
    <source>
        <dbReference type="Proteomes" id="UP000634136"/>
    </source>
</evidence>
<dbReference type="PANTHER" id="PTHR33116">
    <property type="entry name" value="REVERSE TRANSCRIPTASE ZINC-BINDING DOMAIN-CONTAINING PROTEIN-RELATED-RELATED"/>
    <property type="match status" value="1"/>
</dbReference>
<keyword evidence="2" id="KW-1185">Reference proteome</keyword>
<keyword evidence="1" id="KW-0548">Nucleotidyltransferase</keyword>
<sequence>MLNVPPNLVKLIECCISSVKHFILINGGLSNCIHPSRGIRQGDPMSPYFFIICMEVLSRLIFAQSALNSFLQSSGLLTNIDKSSVWFSPNTPARDRSFVTNTLQFSEHPKPGKYLGFPLGLIRRAKVVHIHREGNACADILAKQAVNSQSQLLYFDKLPPWLSSSFLADLVGVEFDRVVNSVEPLPESRHCVLIKFPIVNKFISRFHHRTSIPRFDRVYSTPIQLPHPFILSLLATRWYASDSFTYVFIKKTPQLLTVPVRAILRHQFIDPFHLYPIRRWSRNYGGLVKRDPWILPNPGGCSITYRLP</sequence>
<keyword evidence="1" id="KW-0808">Transferase</keyword>
<keyword evidence="1" id="KW-0695">RNA-directed DNA polymerase</keyword>
<name>A0A834TSV7_9FABA</name>
<dbReference type="GO" id="GO:0003964">
    <property type="term" value="F:RNA-directed DNA polymerase activity"/>
    <property type="evidence" value="ECO:0007669"/>
    <property type="project" value="UniProtKB-KW"/>
</dbReference>
<protein>
    <submittedName>
        <fullName evidence="1">Reverse transcriptase</fullName>
    </submittedName>
</protein>
<dbReference type="EMBL" id="JAAIUW010000006">
    <property type="protein sequence ID" value="KAF7826316.1"/>
    <property type="molecule type" value="Genomic_DNA"/>
</dbReference>